<accession>A0ABW1TWU9</accession>
<name>A0ABW1TWU9_9BURK</name>
<dbReference type="EMBL" id="JBHSRS010000015">
    <property type="protein sequence ID" value="MFC6280956.1"/>
    <property type="molecule type" value="Genomic_DNA"/>
</dbReference>
<dbReference type="Proteomes" id="UP001596270">
    <property type="component" value="Unassembled WGS sequence"/>
</dbReference>
<sequence>MKQPYFVRFHSARELPVRQKIAIELLFAKELERGLGGAHAVVMAHRAWRDACDAAELSPQTASLAVKWPSAFDTAQRVFLNEAGERGSYFEFYLTPQNAGAC</sequence>
<evidence type="ECO:0000313" key="2">
    <source>
        <dbReference type="Proteomes" id="UP001596270"/>
    </source>
</evidence>
<comment type="caution">
    <text evidence="1">The sequence shown here is derived from an EMBL/GenBank/DDBJ whole genome shotgun (WGS) entry which is preliminary data.</text>
</comment>
<organism evidence="1 2">
    <name type="scientific">Polaromonas aquatica</name>
    <dbReference type="NCBI Taxonomy" id="332657"/>
    <lineage>
        <taxon>Bacteria</taxon>
        <taxon>Pseudomonadati</taxon>
        <taxon>Pseudomonadota</taxon>
        <taxon>Betaproteobacteria</taxon>
        <taxon>Burkholderiales</taxon>
        <taxon>Comamonadaceae</taxon>
        <taxon>Polaromonas</taxon>
    </lineage>
</organism>
<evidence type="ECO:0000313" key="1">
    <source>
        <dbReference type="EMBL" id="MFC6280956.1"/>
    </source>
</evidence>
<protein>
    <submittedName>
        <fullName evidence="1">Uncharacterized protein</fullName>
    </submittedName>
</protein>
<keyword evidence="2" id="KW-1185">Reference proteome</keyword>
<proteinExistence type="predicted"/>
<gene>
    <name evidence="1" type="ORF">ACFQND_06895</name>
</gene>
<dbReference type="RefSeq" id="WP_371436092.1">
    <property type="nucleotide sequence ID" value="NZ_JBHSRS010000015.1"/>
</dbReference>
<reference evidence="2" key="1">
    <citation type="journal article" date="2019" name="Int. J. Syst. Evol. Microbiol.">
        <title>The Global Catalogue of Microorganisms (GCM) 10K type strain sequencing project: providing services to taxonomists for standard genome sequencing and annotation.</title>
        <authorList>
            <consortium name="The Broad Institute Genomics Platform"/>
            <consortium name="The Broad Institute Genome Sequencing Center for Infectious Disease"/>
            <person name="Wu L."/>
            <person name="Ma J."/>
        </authorList>
    </citation>
    <scope>NUCLEOTIDE SEQUENCE [LARGE SCALE GENOMIC DNA]</scope>
    <source>
        <strain evidence="2">CCUG 39402</strain>
    </source>
</reference>